<keyword evidence="4" id="KW-1185">Reference proteome</keyword>
<feature type="region of interest" description="Disordered" evidence="1">
    <location>
        <begin position="209"/>
        <end position="232"/>
    </location>
</feature>
<accession>A0ABY1QC81</accession>
<evidence type="ECO:0000313" key="4">
    <source>
        <dbReference type="Proteomes" id="UP001157910"/>
    </source>
</evidence>
<reference evidence="3 4" key="1">
    <citation type="submission" date="2017-05" db="EMBL/GenBank/DDBJ databases">
        <authorList>
            <person name="Varghese N."/>
            <person name="Submissions S."/>
        </authorList>
    </citation>
    <scope>NUCLEOTIDE SEQUENCE [LARGE SCALE GENOMIC DNA]</scope>
    <source>
        <strain evidence="3 4">SM16</strain>
    </source>
</reference>
<feature type="compositionally biased region" description="Basic and acidic residues" evidence="1">
    <location>
        <begin position="395"/>
        <end position="410"/>
    </location>
</feature>
<feature type="transmembrane region" description="Helical" evidence="2">
    <location>
        <begin position="20"/>
        <end position="45"/>
    </location>
</feature>
<keyword evidence="2" id="KW-0472">Membrane</keyword>
<dbReference type="EMBL" id="FXUI01000004">
    <property type="protein sequence ID" value="SMP67141.1"/>
    <property type="molecule type" value="Genomic_DNA"/>
</dbReference>
<feature type="region of interest" description="Disordered" evidence="1">
    <location>
        <begin position="376"/>
        <end position="450"/>
    </location>
</feature>
<sequence>MAETKRSSTGAEQPITRHPLFPAIVALWCGAIAGLCSLAVSSSTIEGLVLLLGIDKVLPMAAPPLGATMRILFALSVTVAGALVGALATRRLVRPGPALEQSPLLAGGNEHAADALPQVGTRRRRARTIEPEAAPVVDEDVAAPSDTIVADASPSPATETPILNVADFEIAHFDEAFEAAPFRRAPPFEQAPLPEPENFPVWLEAHAERSAEAGESTGQPEASPPPGAQIFRAAPQYPADTGAQRLTEARPDPFDVYASEGAPTRGAAEGPGFSLFAPSREADAADAGHAEPVDALPPLTAEAHPTASTLDASSAERAERIAGADLATLSQVELVERLAIAMERRRDSIRKAAREASSAALASAATGAFPVGGPNVDTIATGSEAAPLPSLIDPRSARPADPREDAETSRDTYGAGSEHAYGGSADGGLGVVPFPANRITPDVQPEGDGDEVVLQQGYSSLLSLSRQAAIRKPVLQFGDPDDAGDEMAHSTPAQWDEDGQQGDDDPADAAAQPFGSDPTQPSAGRPFDAPGSGKTEATEKALRDALATLQRMSGVG</sequence>
<evidence type="ECO:0000313" key="3">
    <source>
        <dbReference type="EMBL" id="SMP67141.1"/>
    </source>
</evidence>
<feature type="region of interest" description="Disordered" evidence="1">
    <location>
        <begin position="476"/>
        <end position="539"/>
    </location>
</feature>
<name>A0ABY1QC81_9SPHN</name>
<keyword evidence="2" id="KW-0812">Transmembrane</keyword>
<organism evidence="3 4">
    <name type="scientific">Novosphingobium panipatense</name>
    <dbReference type="NCBI Taxonomy" id="428991"/>
    <lineage>
        <taxon>Bacteria</taxon>
        <taxon>Pseudomonadati</taxon>
        <taxon>Pseudomonadota</taxon>
        <taxon>Alphaproteobacteria</taxon>
        <taxon>Sphingomonadales</taxon>
        <taxon>Sphingomonadaceae</taxon>
        <taxon>Novosphingobium</taxon>
    </lineage>
</organism>
<evidence type="ECO:0000256" key="2">
    <source>
        <dbReference type="SAM" id="Phobius"/>
    </source>
</evidence>
<gene>
    <name evidence="3" type="ORF">SAMN06296065_104154</name>
</gene>
<feature type="compositionally biased region" description="Acidic residues" evidence="1">
    <location>
        <begin position="495"/>
        <end position="507"/>
    </location>
</feature>
<dbReference type="Proteomes" id="UP001157910">
    <property type="component" value="Unassembled WGS sequence"/>
</dbReference>
<comment type="caution">
    <text evidence="3">The sequence shown here is derived from an EMBL/GenBank/DDBJ whole genome shotgun (WGS) entry which is preliminary data.</text>
</comment>
<protein>
    <submittedName>
        <fullName evidence="3">Uncharacterized protein</fullName>
    </submittedName>
</protein>
<feature type="transmembrane region" description="Helical" evidence="2">
    <location>
        <begin position="65"/>
        <end position="88"/>
    </location>
</feature>
<dbReference type="RefSeq" id="WP_283405932.1">
    <property type="nucleotide sequence ID" value="NZ_FXUI01000004.1"/>
</dbReference>
<keyword evidence="2" id="KW-1133">Transmembrane helix</keyword>
<proteinExistence type="predicted"/>
<evidence type="ECO:0000256" key="1">
    <source>
        <dbReference type="SAM" id="MobiDB-lite"/>
    </source>
</evidence>